<dbReference type="Proteomes" id="UP000287033">
    <property type="component" value="Unassembled WGS sequence"/>
</dbReference>
<sequence>EQSSSLHTHITLEFAKMHEFLARKEQCLLGELSRQEERILSAMEKALGAIQKELDCVEREISDLEARMNQKDTVAFLEASGCLI</sequence>
<proteinExistence type="predicted"/>
<reference evidence="2 3" key="1">
    <citation type="journal article" date="2018" name="Nat. Ecol. Evol.">
        <title>Shark genomes provide insights into elasmobranch evolution and the origin of vertebrates.</title>
        <authorList>
            <person name="Hara Y"/>
            <person name="Yamaguchi K"/>
            <person name="Onimaru K"/>
            <person name="Kadota M"/>
            <person name="Koyanagi M"/>
            <person name="Keeley SD"/>
            <person name="Tatsumi K"/>
            <person name="Tanaka K"/>
            <person name="Motone F"/>
            <person name="Kageyama Y"/>
            <person name="Nozu R"/>
            <person name="Adachi N"/>
            <person name="Nishimura O"/>
            <person name="Nakagawa R"/>
            <person name="Tanegashima C"/>
            <person name="Kiyatake I"/>
            <person name="Matsumoto R"/>
            <person name="Murakumo K"/>
            <person name="Nishida K"/>
            <person name="Terakita A"/>
            <person name="Kuratani S"/>
            <person name="Sato K"/>
            <person name="Hyodo S Kuraku.S."/>
        </authorList>
    </citation>
    <scope>NUCLEOTIDE SEQUENCE [LARGE SCALE GENOMIC DNA]</scope>
</reference>
<dbReference type="OMA" id="FAKMHEF"/>
<organism evidence="2 3">
    <name type="scientific">Chiloscyllium punctatum</name>
    <name type="common">Brownbanded bambooshark</name>
    <name type="synonym">Hemiscyllium punctatum</name>
    <dbReference type="NCBI Taxonomy" id="137246"/>
    <lineage>
        <taxon>Eukaryota</taxon>
        <taxon>Metazoa</taxon>
        <taxon>Chordata</taxon>
        <taxon>Craniata</taxon>
        <taxon>Vertebrata</taxon>
        <taxon>Chondrichthyes</taxon>
        <taxon>Elasmobranchii</taxon>
        <taxon>Galeomorphii</taxon>
        <taxon>Galeoidea</taxon>
        <taxon>Orectolobiformes</taxon>
        <taxon>Hemiscylliidae</taxon>
        <taxon>Chiloscyllium</taxon>
    </lineage>
</organism>
<dbReference type="OrthoDB" id="654191at2759"/>
<gene>
    <name evidence="2" type="ORF">chiPu_0024705</name>
</gene>
<evidence type="ECO:0000313" key="3">
    <source>
        <dbReference type="Proteomes" id="UP000287033"/>
    </source>
</evidence>
<feature type="non-terminal residue" evidence="2">
    <location>
        <position position="1"/>
    </location>
</feature>
<keyword evidence="3" id="KW-1185">Reference proteome</keyword>
<name>A0A401TDX8_CHIPU</name>
<comment type="caution">
    <text evidence="2">The sequence shown here is derived from an EMBL/GenBank/DDBJ whole genome shotgun (WGS) entry which is preliminary data.</text>
</comment>
<dbReference type="EMBL" id="BEZZ01044529">
    <property type="protein sequence ID" value="GCC40837.1"/>
    <property type="molecule type" value="Genomic_DNA"/>
</dbReference>
<protein>
    <submittedName>
        <fullName evidence="2">Uncharacterized protein</fullName>
    </submittedName>
</protein>
<feature type="coiled-coil region" evidence="1">
    <location>
        <begin position="40"/>
        <end position="74"/>
    </location>
</feature>
<evidence type="ECO:0000313" key="2">
    <source>
        <dbReference type="EMBL" id="GCC40837.1"/>
    </source>
</evidence>
<dbReference type="AlphaFoldDB" id="A0A401TDX8"/>
<accession>A0A401TDX8</accession>
<evidence type="ECO:0000256" key="1">
    <source>
        <dbReference type="SAM" id="Coils"/>
    </source>
</evidence>
<keyword evidence="1" id="KW-0175">Coiled coil</keyword>